<dbReference type="Proteomes" id="UP000749646">
    <property type="component" value="Unassembled WGS sequence"/>
</dbReference>
<sequence length="69" mass="8122">MVVPLEDHARLRLHKVIRFIDPCQAPDGREDSFHPTDHRGYTIKYPGDFEHRNRDGIKRLTRVTRQTVG</sequence>
<feature type="non-terminal residue" evidence="1">
    <location>
        <position position="69"/>
    </location>
</feature>
<gene>
    <name evidence="1" type="ORF">BGZ65_000668</name>
</gene>
<accession>A0A9P6MJX7</accession>
<reference evidence="1" key="1">
    <citation type="journal article" date="2020" name="Fungal Divers.">
        <title>Resolving the Mortierellaceae phylogeny through synthesis of multi-gene phylogenetics and phylogenomics.</title>
        <authorList>
            <person name="Vandepol N."/>
            <person name="Liber J."/>
            <person name="Desiro A."/>
            <person name="Na H."/>
            <person name="Kennedy M."/>
            <person name="Barry K."/>
            <person name="Grigoriev I.V."/>
            <person name="Miller A.N."/>
            <person name="O'Donnell K."/>
            <person name="Stajich J.E."/>
            <person name="Bonito G."/>
        </authorList>
    </citation>
    <scope>NUCLEOTIDE SEQUENCE</scope>
    <source>
        <strain evidence="1">MES-2147</strain>
    </source>
</reference>
<dbReference type="EMBL" id="JAAAHW010000278">
    <property type="protein sequence ID" value="KAG0004268.1"/>
    <property type="molecule type" value="Genomic_DNA"/>
</dbReference>
<keyword evidence="2" id="KW-1185">Reference proteome</keyword>
<organism evidence="1 2">
    <name type="scientific">Modicella reniformis</name>
    <dbReference type="NCBI Taxonomy" id="1440133"/>
    <lineage>
        <taxon>Eukaryota</taxon>
        <taxon>Fungi</taxon>
        <taxon>Fungi incertae sedis</taxon>
        <taxon>Mucoromycota</taxon>
        <taxon>Mortierellomycotina</taxon>
        <taxon>Mortierellomycetes</taxon>
        <taxon>Mortierellales</taxon>
        <taxon>Mortierellaceae</taxon>
        <taxon>Modicella</taxon>
    </lineage>
</organism>
<protein>
    <submittedName>
        <fullName evidence="1">Uncharacterized protein</fullName>
    </submittedName>
</protein>
<evidence type="ECO:0000313" key="2">
    <source>
        <dbReference type="Proteomes" id="UP000749646"/>
    </source>
</evidence>
<comment type="caution">
    <text evidence="1">The sequence shown here is derived from an EMBL/GenBank/DDBJ whole genome shotgun (WGS) entry which is preliminary data.</text>
</comment>
<proteinExistence type="predicted"/>
<evidence type="ECO:0000313" key="1">
    <source>
        <dbReference type="EMBL" id="KAG0004268.1"/>
    </source>
</evidence>
<dbReference type="AlphaFoldDB" id="A0A9P6MJX7"/>
<name>A0A9P6MJX7_9FUNG</name>